<evidence type="ECO:0000313" key="3">
    <source>
        <dbReference type="Proteomes" id="UP001494672"/>
    </source>
</evidence>
<reference evidence="2 3" key="1">
    <citation type="submission" date="2024-04" db="EMBL/GenBank/DDBJ databases">
        <title>Human intestinal bacterial collection.</title>
        <authorList>
            <person name="Pauvert C."/>
            <person name="Hitch T.C.A."/>
            <person name="Clavel T."/>
        </authorList>
    </citation>
    <scope>NUCLEOTIDE SEQUENCE [LARGE SCALE GENOMIC DNA]</scope>
    <source>
        <strain evidence="2 3">CLA-AA-H181</strain>
    </source>
</reference>
<evidence type="ECO:0000256" key="1">
    <source>
        <dbReference type="SAM" id="Phobius"/>
    </source>
</evidence>
<dbReference type="Proteomes" id="UP001494672">
    <property type="component" value="Unassembled WGS sequence"/>
</dbReference>
<organism evidence="2 3">
    <name type="scientific">Coprococcus aceti</name>
    <dbReference type="NCBI Taxonomy" id="2981786"/>
    <lineage>
        <taxon>Bacteria</taxon>
        <taxon>Bacillati</taxon>
        <taxon>Bacillota</taxon>
        <taxon>Clostridia</taxon>
        <taxon>Lachnospirales</taxon>
        <taxon>Lachnospiraceae</taxon>
        <taxon>Coprococcus</taxon>
    </lineage>
</organism>
<dbReference type="EMBL" id="JBBNGJ010000002">
    <property type="protein sequence ID" value="MEQ2592155.1"/>
    <property type="molecule type" value="Genomic_DNA"/>
</dbReference>
<feature type="transmembrane region" description="Helical" evidence="1">
    <location>
        <begin position="6"/>
        <end position="26"/>
    </location>
</feature>
<keyword evidence="1" id="KW-0472">Membrane</keyword>
<proteinExistence type="predicted"/>
<dbReference type="RefSeq" id="WP_022217032.1">
    <property type="nucleotide sequence ID" value="NZ_JBBNGJ010000002.1"/>
</dbReference>
<protein>
    <submittedName>
        <fullName evidence="2">Uncharacterized protein</fullName>
    </submittedName>
</protein>
<sequence length="52" mass="6046">MTTVLIFVICVLIFVCVSVVTAILVYKSQMRKKRLQWNSQEQTQDSNRGQNQ</sequence>
<keyword evidence="1" id="KW-0812">Transmembrane</keyword>
<keyword evidence="3" id="KW-1185">Reference proteome</keyword>
<accession>A0ABV1I7H8</accession>
<keyword evidence="1" id="KW-1133">Transmembrane helix</keyword>
<name>A0ABV1I7H8_9FIRM</name>
<evidence type="ECO:0000313" key="2">
    <source>
        <dbReference type="EMBL" id="MEQ2592155.1"/>
    </source>
</evidence>
<comment type="caution">
    <text evidence="2">The sequence shown here is derived from an EMBL/GenBank/DDBJ whole genome shotgun (WGS) entry which is preliminary data.</text>
</comment>
<gene>
    <name evidence="2" type="ORF">AAAU18_04415</name>
</gene>